<dbReference type="GO" id="GO:0045004">
    <property type="term" value="P:DNA replication proofreading"/>
    <property type="evidence" value="ECO:0007669"/>
    <property type="project" value="TreeGrafter"/>
</dbReference>
<comment type="caution">
    <text evidence="4">The sequence shown here is derived from an EMBL/GenBank/DDBJ whole genome shotgun (WGS) entry which is preliminary data.</text>
</comment>
<evidence type="ECO:0000256" key="1">
    <source>
        <dbReference type="ARBA" id="ARBA00024411"/>
    </source>
</evidence>
<sequence>MNTTALKRSERPSPESTDDAHAQPTKRSKPLGPSQSFADVLQEIPVNKSSLSGPRRPGRVKLEMRIPFQLIDVHVHPNALAASDVALLFGVTQNGSRVLVHVLVSTLPNPCQDAVQSLLLHYKIPAMSWIESPAGRYDKVRVSQRVSHSARELVVKHEDIVFHPPGGINKMAPLKILSFDIETAVHDDGKFTDFSKSAKLAVLQIGNIIEKIVGTGKRETFRIIFTLNTCAPIEGAEVRSYQDEASMLAAWRLFVIQSDPDILTGFNIGLFDLNYLLLRAEGLGIPEFACLGRLKGVDAVARKLARPNEWRRYCDAPVLPGRLQLDTRQYFVEVEQHKLRQEANNPYLIIKSGLQDVCLRFLESRKEDVPHTTINALQAGTPEDRKKLAVY</sequence>
<feature type="compositionally biased region" description="Basic and acidic residues" evidence="2">
    <location>
        <begin position="7"/>
        <end position="21"/>
    </location>
</feature>
<dbReference type="Gene3D" id="3.30.420.10">
    <property type="entry name" value="Ribonuclease H-like superfamily/Ribonuclease H"/>
    <property type="match status" value="1"/>
</dbReference>
<reference evidence="4" key="1">
    <citation type="submission" date="2023-03" db="EMBL/GenBank/DDBJ databases">
        <title>Massive genome expansion in bonnet fungi (Mycena s.s.) driven by repeated elements and novel gene families across ecological guilds.</title>
        <authorList>
            <consortium name="Lawrence Berkeley National Laboratory"/>
            <person name="Harder C.B."/>
            <person name="Miyauchi S."/>
            <person name="Viragh M."/>
            <person name="Kuo A."/>
            <person name="Thoen E."/>
            <person name="Andreopoulos B."/>
            <person name="Lu D."/>
            <person name="Skrede I."/>
            <person name="Drula E."/>
            <person name="Henrissat B."/>
            <person name="Morin E."/>
            <person name="Kohler A."/>
            <person name="Barry K."/>
            <person name="LaButti K."/>
            <person name="Morin E."/>
            <person name="Salamov A."/>
            <person name="Lipzen A."/>
            <person name="Mereny Z."/>
            <person name="Hegedus B."/>
            <person name="Baldrian P."/>
            <person name="Stursova M."/>
            <person name="Weitz H."/>
            <person name="Taylor A."/>
            <person name="Grigoriev I.V."/>
            <person name="Nagy L.G."/>
            <person name="Martin F."/>
            <person name="Kauserud H."/>
        </authorList>
    </citation>
    <scope>NUCLEOTIDE SEQUENCE</scope>
    <source>
        <strain evidence="4">9284</strain>
    </source>
</reference>
<dbReference type="Proteomes" id="UP001221142">
    <property type="component" value="Unassembled WGS sequence"/>
</dbReference>
<evidence type="ECO:0000259" key="3">
    <source>
        <dbReference type="Pfam" id="PF03104"/>
    </source>
</evidence>
<gene>
    <name evidence="4" type="ORF">FB45DRAFT_896103</name>
</gene>
<evidence type="ECO:0000313" key="4">
    <source>
        <dbReference type="EMBL" id="KAJ7643802.1"/>
    </source>
</evidence>
<dbReference type="GO" id="GO:0003887">
    <property type="term" value="F:DNA-directed DNA polymerase activity"/>
    <property type="evidence" value="ECO:0007669"/>
    <property type="project" value="TreeGrafter"/>
</dbReference>
<dbReference type="Pfam" id="PF03104">
    <property type="entry name" value="DNA_pol_B_exo1"/>
    <property type="match status" value="1"/>
</dbReference>
<feature type="domain" description="DNA-directed DNA polymerase family B exonuclease" evidence="3">
    <location>
        <begin position="117"/>
        <end position="331"/>
    </location>
</feature>
<dbReference type="GO" id="GO:0006297">
    <property type="term" value="P:nucleotide-excision repair, DNA gap filling"/>
    <property type="evidence" value="ECO:0007669"/>
    <property type="project" value="TreeGrafter"/>
</dbReference>
<organism evidence="4 5">
    <name type="scientific">Roridomyces roridus</name>
    <dbReference type="NCBI Taxonomy" id="1738132"/>
    <lineage>
        <taxon>Eukaryota</taxon>
        <taxon>Fungi</taxon>
        <taxon>Dikarya</taxon>
        <taxon>Basidiomycota</taxon>
        <taxon>Agaricomycotina</taxon>
        <taxon>Agaricomycetes</taxon>
        <taxon>Agaricomycetidae</taxon>
        <taxon>Agaricales</taxon>
        <taxon>Marasmiineae</taxon>
        <taxon>Mycenaceae</taxon>
        <taxon>Roridomyces</taxon>
    </lineage>
</organism>
<dbReference type="InterPro" id="IPR012337">
    <property type="entry name" value="RNaseH-like_sf"/>
</dbReference>
<dbReference type="AlphaFoldDB" id="A0AAD7FUF4"/>
<evidence type="ECO:0000313" key="5">
    <source>
        <dbReference type="Proteomes" id="UP001221142"/>
    </source>
</evidence>
<protein>
    <recommendedName>
        <fullName evidence="1">DNA polymerase delta catalytic subunit</fullName>
    </recommendedName>
</protein>
<dbReference type="PANTHER" id="PTHR10322:SF35">
    <property type="entry name" value="DNA-DIRECTED DNA POLYMERASE"/>
    <property type="match status" value="1"/>
</dbReference>
<dbReference type="Gene3D" id="2.40.50.730">
    <property type="match status" value="1"/>
</dbReference>
<dbReference type="GO" id="GO:0003676">
    <property type="term" value="F:nucleic acid binding"/>
    <property type="evidence" value="ECO:0007669"/>
    <property type="project" value="InterPro"/>
</dbReference>
<dbReference type="GO" id="GO:0008296">
    <property type="term" value="F:3'-5'-DNA exonuclease activity"/>
    <property type="evidence" value="ECO:0007669"/>
    <property type="project" value="TreeGrafter"/>
</dbReference>
<dbReference type="EMBL" id="JARKIF010000003">
    <property type="protein sequence ID" value="KAJ7643802.1"/>
    <property type="molecule type" value="Genomic_DNA"/>
</dbReference>
<name>A0AAD7FUF4_9AGAR</name>
<dbReference type="InterPro" id="IPR006133">
    <property type="entry name" value="DNA-dir_DNA_pol_B_exonuc"/>
</dbReference>
<dbReference type="InterPro" id="IPR036397">
    <property type="entry name" value="RNaseH_sf"/>
</dbReference>
<keyword evidence="5" id="KW-1185">Reference proteome</keyword>
<proteinExistence type="predicted"/>
<accession>A0AAD7FUF4</accession>
<dbReference type="GO" id="GO:0006287">
    <property type="term" value="P:base-excision repair, gap-filling"/>
    <property type="evidence" value="ECO:0007669"/>
    <property type="project" value="TreeGrafter"/>
</dbReference>
<dbReference type="GO" id="GO:0043625">
    <property type="term" value="C:delta DNA polymerase complex"/>
    <property type="evidence" value="ECO:0007669"/>
    <property type="project" value="TreeGrafter"/>
</dbReference>
<dbReference type="PANTHER" id="PTHR10322">
    <property type="entry name" value="DNA POLYMERASE CATALYTIC SUBUNIT"/>
    <property type="match status" value="1"/>
</dbReference>
<dbReference type="SUPFAM" id="SSF53098">
    <property type="entry name" value="Ribonuclease H-like"/>
    <property type="match status" value="1"/>
</dbReference>
<feature type="region of interest" description="Disordered" evidence="2">
    <location>
        <begin position="1"/>
        <end position="34"/>
    </location>
</feature>
<dbReference type="InterPro" id="IPR050240">
    <property type="entry name" value="DNA_pol_type-B"/>
</dbReference>
<evidence type="ECO:0000256" key="2">
    <source>
        <dbReference type="SAM" id="MobiDB-lite"/>
    </source>
</evidence>